<dbReference type="Proteomes" id="UP001269081">
    <property type="component" value="Unassembled WGS sequence"/>
</dbReference>
<accession>A0ABU1Y5Y1</accession>
<name>A0ABU1Y5Y1_9FLAO</name>
<protein>
    <submittedName>
        <fullName evidence="1">Uncharacterized protein</fullName>
    </submittedName>
</protein>
<sequence length="39" mass="4365">MTKQELEDRLIDFAATIIIVASNFEKNYAGTHLSGQIIL</sequence>
<evidence type="ECO:0000313" key="1">
    <source>
        <dbReference type="EMBL" id="MDR7209632.1"/>
    </source>
</evidence>
<evidence type="ECO:0000313" key="2">
    <source>
        <dbReference type="Proteomes" id="UP001269081"/>
    </source>
</evidence>
<keyword evidence="2" id="KW-1185">Reference proteome</keyword>
<comment type="caution">
    <text evidence="1">The sequence shown here is derived from an EMBL/GenBank/DDBJ whole genome shotgun (WGS) entry which is preliminary data.</text>
</comment>
<gene>
    <name evidence="1" type="ORF">J2W48_001570</name>
</gene>
<organism evidence="1 2">
    <name type="scientific">Flavobacterium piscis</name>
    <dbReference type="NCBI Taxonomy" id="1114874"/>
    <lineage>
        <taxon>Bacteria</taxon>
        <taxon>Pseudomonadati</taxon>
        <taxon>Bacteroidota</taxon>
        <taxon>Flavobacteriia</taxon>
        <taxon>Flavobacteriales</taxon>
        <taxon>Flavobacteriaceae</taxon>
        <taxon>Flavobacterium</taxon>
    </lineage>
</organism>
<dbReference type="EMBL" id="JAVDWQ010000004">
    <property type="protein sequence ID" value="MDR7209632.1"/>
    <property type="molecule type" value="Genomic_DNA"/>
</dbReference>
<proteinExistence type="predicted"/>
<reference evidence="1 2" key="1">
    <citation type="submission" date="2023-07" db="EMBL/GenBank/DDBJ databases">
        <title>Sorghum-associated microbial communities from plants grown in Nebraska, USA.</title>
        <authorList>
            <person name="Schachtman D."/>
        </authorList>
    </citation>
    <scope>NUCLEOTIDE SEQUENCE [LARGE SCALE GENOMIC DNA]</scope>
    <source>
        <strain evidence="1 2">4129</strain>
    </source>
</reference>